<comment type="similarity">
    <text evidence="2">Belongs to the ATG3 family.</text>
</comment>
<keyword evidence="10" id="KW-0653">Protein transport</keyword>
<sequence length="311" mass="35818">MQSVLNNIKGTALGVAEYLTPVLKESKFKETGVLTPEEFVAAGDHLVHHCPTWQWSGGDESKAKTYLPKEKQFLITRNVPCSRRYDQMQYSDDLERVIESNDADDGWVDTHHFDHIFGVEDKISEMTLENKSSEMTDSVLENLGKEDNEDDEEAEDMEAFEESGMLDDQQITRVIEQPTQLKSAVTEEDEIIHTRTYDLHITYDKYYQTPRLWLTGYDEKRNPLTVEQLYEDISSDYAMKTVTMEAHPHLSVPKMASVHPCRHADVMKNIIATVTEGGRELGVHMYLIIFLKFMQSVIPTVEYDFTQNFSM</sequence>
<dbReference type="PANTHER" id="PTHR12866">
    <property type="entry name" value="UBIQUITIN-LIKE-CONJUGATING ENZYME ATG3"/>
    <property type="match status" value="1"/>
</dbReference>
<dbReference type="GO" id="GO:0044804">
    <property type="term" value="P:nucleophagy"/>
    <property type="evidence" value="ECO:0007669"/>
    <property type="project" value="TreeGrafter"/>
</dbReference>
<evidence type="ECO:0000256" key="8">
    <source>
        <dbReference type="ARBA" id="ARBA00022786"/>
    </source>
</evidence>
<evidence type="ECO:0000256" key="3">
    <source>
        <dbReference type="ARBA" id="ARBA00017573"/>
    </source>
</evidence>
<evidence type="ECO:0000256" key="9">
    <source>
        <dbReference type="ARBA" id="ARBA00022843"/>
    </source>
</evidence>
<keyword evidence="4" id="KW-0813">Transport</keyword>
<evidence type="ECO:0000256" key="1">
    <source>
        <dbReference type="ARBA" id="ARBA00004496"/>
    </source>
</evidence>
<organism evidence="13 14">
    <name type="scientific">Henosepilachna vigintioctopunctata</name>
    <dbReference type="NCBI Taxonomy" id="420089"/>
    <lineage>
        <taxon>Eukaryota</taxon>
        <taxon>Metazoa</taxon>
        <taxon>Ecdysozoa</taxon>
        <taxon>Arthropoda</taxon>
        <taxon>Hexapoda</taxon>
        <taxon>Insecta</taxon>
        <taxon>Pterygota</taxon>
        <taxon>Neoptera</taxon>
        <taxon>Endopterygota</taxon>
        <taxon>Coleoptera</taxon>
        <taxon>Polyphaga</taxon>
        <taxon>Cucujiformia</taxon>
        <taxon>Coccinelloidea</taxon>
        <taxon>Coccinellidae</taxon>
        <taxon>Epilachninae</taxon>
        <taxon>Epilachnini</taxon>
        <taxon>Henosepilachna</taxon>
    </lineage>
</organism>
<dbReference type="Gene3D" id="3.30.1460.50">
    <property type="match status" value="1"/>
</dbReference>
<comment type="caution">
    <text evidence="13">The sequence shown here is derived from an EMBL/GenBank/DDBJ whole genome shotgun (WGS) entry which is preliminary data.</text>
</comment>
<dbReference type="GO" id="GO:0000045">
    <property type="term" value="P:autophagosome assembly"/>
    <property type="evidence" value="ECO:0007669"/>
    <property type="project" value="TreeGrafter"/>
</dbReference>
<accession>A0AAW1TRK2</accession>
<evidence type="ECO:0000256" key="12">
    <source>
        <dbReference type="ARBA" id="ARBA00034553"/>
    </source>
</evidence>
<dbReference type="GO" id="GO:0019776">
    <property type="term" value="F:Atg8-family ligase activity"/>
    <property type="evidence" value="ECO:0007669"/>
    <property type="project" value="TreeGrafter"/>
</dbReference>
<keyword evidence="11" id="KW-0072">Autophagy</keyword>
<proteinExistence type="inferred from homology"/>
<protein>
    <recommendedName>
        <fullName evidence="3">Ubiquitin-like-conjugating enzyme ATG3</fullName>
    </recommendedName>
    <alternativeName>
        <fullName evidence="12">Autophagy-related protein 3</fullName>
    </alternativeName>
</protein>
<dbReference type="GO" id="GO:0005829">
    <property type="term" value="C:cytosol"/>
    <property type="evidence" value="ECO:0007669"/>
    <property type="project" value="TreeGrafter"/>
</dbReference>
<keyword evidence="5" id="KW-0963">Cytoplasm</keyword>
<evidence type="ECO:0000256" key="2">
    <source>
        <dbReference type="ARBA" id="ARBA00007683"/>
    </source>
</evidence>
<reference evidence="13 14" key="1">
    <citation type="submission" date="2023-03" db="EMBL/GenBank/DDBJ databases">
        <title>Genome insight into feeding habits of ladybird beetles.</title>
        <authorList>
            <person name="Li H.-S."/>
            <person name="Huang Y.-H."/>
            <person name="Pang H."/>
        </authorList>
    </citation>
    <scope>NUCLEOTIDE SEQUENCE [LARGE SCALE GENOMIC DNA]</scope>
    <source>
        <strain evidence="13">SYSU_2023b</strain>
        <tissue evidence="13">Whole body</tissue>
    </source>
</reference>
<keyword evidence="14" id="KW-1185">Reference proteome</keyword>
<evidence type="ECO:0000256" key="10">
    <source>
        <dbReference type="ARBA" id="ARBA00022927"/>
    </source>
</evidence>
<keyword evidence="9" id="KW-0832">Ubl conjugation</keyword>
<dbReference type="GO" id="GO:0061723">
    <property type="term" value="P:glycophagy"/>
    <property type="evidence" value="ECO:0007669"/>
    <property type="project" value="TreeGrafter"/>
</dbReference>
<dbReference type="Proteomes" id="UP001431783">
    <property type="component" value="Unassembled WGS sequence"/>
</dbReference>
<dbReference type="Pfam" id="PF03987">
    <property type="entry name" value="Autophagy_act_C"/>
    <property type="match status" value="1"/>
</dbReference>
<evidence type="ECO:0000256" key="6">
    <source>
        <dbReference type="ARBA" id="ARBA00022499"/>
    </source>
</evidence>
<dbReference type="GO" id="GO:0000407">
    <property type="term" value="C:phagophore assembly site"/>
    <property type="evidence" value="ECO:0007669"/>
    <property type="project" value="TreeGrafter"/>
</dbReference>
<dbReference type="GO" id="GO:0015031">
    <property type="term" value="P:protein transport"/>
    <property type="evidence" value="ECO:0007669"/>
    <property type="project" value="UniProtKB-KW"/>
</dbReference>
<dbReference type="EMBL" id="JARQZJ010000014">
    <property type="protein sequence ID" value="KAK9872965.1"/>
    <property type="molecule type" value="Genomic_DNA"/>
</dbReference>
<comment type="subcellular location">
    <subcellularLocation>
        <location evidence="1">Cytoplasm</location>
    </subcellularLocation>
</comment>
<evidence type="ECO:0000256" key="4">
    <source>
        <dbReference type="ARBA" id="ARBA00022448"/>
    </source>
</evidence>
<keyword evidence="7" id="KW-0808">Transferase</keyword>
<keyword evidence="6" id="KW-1017">Isopeptide bond</keyword>
<evidence type="ECO:0000313" key="14">
    <source>
        <dbReference type="Proteomes" id="UP001431783"/>
    </source>
</evidence>
<keyword evidence="8" id="KW-0833">Ubl conjugation pathway</keyword>
<evidence type="ECO:0000256" key="7">
    <source>
        <dbReference type="ARBA" id="ARBA00022679"/>
    </source>
</evidence>
<evidence type="ECO:0000313" key="13">
    <source>
        <dbReference type="EMBL" id="KAK9872965.1"/>
    </source>
</evidence>
<dbReference type="AlphaFoldDB" id="A0AAW1TRK2"/>
<dbReference type="PANTHER" id="PTHR12866:SF2">
    <property type="entry name" value="UBIQUITIN-LIKE-CONJUGATING ENZYME ATG3"/>
    <property type="match status" value="1"/>
</dbReference>
<name>A0AAW1TRK2_9CUCU</name>
<dbReference type="GO" id="GO:0000422">
    <property type="term" value="P:autophagy of mitochondrion"/>
    <property type="evidence" value="ECO:0007669"/>
    <property type="project" value="TreeGrafter"/>
</dbReference>
<dbReference type="InterPro" id="IPR007135">
    <property type="entry name" value="Atg3/Atg10"/>
</dbReference>
<gene>
    <name evidence="13" type="ORF">WA026_020313</name>
</gene>
<dbReference type="FunFam" id="3.30.1460.50:FF:000001">
    <property type="entry name" value="Autophagy-related protein 3"/>
    <property type="match status" value="1"/>
</dbReference>
<evidence type="ECO:0000256" key="5">
    <source>
        <dbReference type="ARBA" id="ARBA00022490"/>
    </source>
</evidence>
<evidence type="ECO:0000256" key="11">
    <source>
        <dbReference type="ARBA" id="ARBA00023006"/>
    </source>
</evidence>